<feature type="region of interest" description="Disordered" evidence="1">
    <location>
        <begin position="30"/>
        <end position="60"/>
    </location>
</feature>
<reference evidence="2 3" key="1">
    <citation type="submission" date="2021-06" db="EMBL/GenBank/DDBJ databases">
        <title>Caerostris extrusa draft genome.</title>
        <authorList>
            <person name="Kono N."/>
            <person name="Arakawa K."/>
        </authorList>
    </citation>
    <scope>NUCLEOTIDE SEQUENCE [LARGE SCALE GENOMIC DNA]</scope>
</reference>
<proteinExistence type="predicted"/>
<evidence type="ECO:0000313" key="2">
    <source>
        <dbReference type="EMBL" id="GIY40037.1"/>
    </source>
</evidence>
<organism evidence="2 3">
    <name type="scientific">Caerostris extrusa</name>
    <name type="common">Bark spider</name>
    <name type="synonym">Caerostris bankana</name>
    <dbReference type="NCBI Taxonomy" id="172846"/>
    <lineage>
        <taxon>Eukaryota</taxon>
        <taxon>Metazoa</taxon>
        <taxon>Ecdysozoa</taxon>
        <taxon>Arthropoda</taxon>
        <taxon>Chelicerata</taxon>
        <taxon>Arachnida</taxon>
        <taxon>Araneae</taxon>
        <taxon>Araneomorphae</taxon>
        <taxon>Entelegynae</taxon>
        <taxon>Araneoidea</taxon>
        <taxon>Araneidae</taxon>
        <taxon>Caerostris</taxon>
    </lineage>
</organism>
<evidence type="ECO:0000256" key="1">
    <source>
        <dbReference type="SAM" id="MobiDB-lite"/>
    </source>
</evidence>
<dbReference type="EMBL" id="BPLR01010549">
    <property type="protein sequence ID" value="GIY40037.1"/>
    <property type="molecule type" value="Genomic_DNA"/>
</dbReference>
<protein>
    <submittedName>
        <fullName evidence="2">Uncharacterized protein</fullName>
    </submittedName>
</protein>
<gene>
    <name evidence="2" type="ORF">CEXT_326881</name>
</gene>
<evidence type="ECO:0000313" key="3">
    <source>
        <dbReference type="Proteomes" id="UP001054945"/>
    </source>
</evidence>
<accession>A0AAV4T558</accession>
<sequence>MSRKVFFFPLQINLFPSSCHVVTGNTNRQTGKNILPFPSRRGQQHTPKQEKKNFFSKNSRRPPKYLCILCLFTPTPPHPIVYSVSPTPPSDCKTNNPDGQLLFLSSAKFNFCIGKRERTECFCCG</sequence>
<name>A0AAV4T558_CAEEX</name>
<dbReference type="Proteomes" id="UP001054945">
    <property type="component" value="Unassembled WGS sequence"/>
</dbReference>
<dbReference type="AlphaFoldDB" id="A0AAV4T558"/>
<keyword evidence="3" id="KW-1185">Reference proteome</keyword>
<comment type="caution">
    <text evidence="2">The sequence shown here is derived from an EMBL/GenBank/DDBJ whole genome shotgun (WGS) entry which is preliminary data.</text>
</comment>